<accession>A0A3Q7NV55</accession>
<evidence type="ECO:0000256" key="3">
    <source>
        <dbReference type="ARBA" id="ARBA00004613"/>
    </source>
</evidence>
<comment type="catalytic activity">
    <reaction evidence="22">
        <text>GDP + H2O = GMP + phosphate + H(+)</text>
        <dbReference type="Rhea" id="RHEA:22156"/>
        <dbReference type="ChEBI" id="CHEBI:15377"/>
        <dbReference type="ChEBI" id="CHEBI:15378"/>
        <dbReference type="ChEBI" id="CHEBI:43474"/>
        <dbReference type="ChEBI" id="CHEBI:58115"/>
        <dbReference type="ChEBI" id="CHEBI:58189"/>
        <dbReference type="EC" id="3.6.1.6"/>
    </reaction>
    <physiologicalReaction direction="left-to-right" evidence="22">
        <dbReference type="Rhea" id="RHEA:22157"/>
    </physiologicalReaction>
</comment>
<dbReference type="InParanoid" id="A0A3Q7NV55"/>
<evidence type="ECO:0000256" key="19">
    <source>
        <dbReference type="ARBA" id="ARBA00047813"/>
    </source>
</evidence>
<keyword evidence="10" id="KW-0460">Magnesium</keyword>
<dbReference type="Pfam" id="PF10595">
    <property type="entry name" value="FAM161A_B"/>
    <property type="match status" value="1"/>
</dbReference>
<feature type="coiled-coil region" evidence="29">
    <location>
        <begin position="924"/>
        <end position="955"/>
    </location>
</feature>
<evidence type="ECO:0000256" key="1">
    <source>
        <dbReference type="ARBA" id="ARBA00001913"/>
    </source>
</evidence>
<keyword evidence="31" id="KW-0812">Transmembrane</keyword>
<feature type="region of interest" description="Disordered" evidence="30">
    <location>
        <begin position="995"/>
        <end position="1039"/>
    </location>
</feature>
<evidence type="ECO:0000256" key="6">
    <source>
        <dbReference type="ARBA" id="ARBA00009283"/>
    </source>
</evidence>
<evidence type="ECO:0000256" key="29">
    <source>
        <dbReference type="SAM" id="Coils"/>
    </source>
</evidence>
<comment type="catalytic activity">
    <reaction evidence="21">
        <text>UDP + H2O = UMP + phosphate + H(+)</text>
        <dbReference type="Rhea" id="RHEA:64876"/>
        <dbReference type="ChEBI" id="CHEBI:15377"/>
        <dbReference type="ChEBI" id="CHEBI:15378"/>
        <dbReference type="ChEBI" id="CHEBI:43474"/>
        <dbReference type="ChEBI" id="CHEBI:57865"/>
        <dbReference type="ChEBI" id="CHEBI:58223"/>
        <dbReference type="EC" id="3.6.1.6"/>
    </reaction>
    <physiologicalReaction direction="left-to-right" evidence="21">
        <dbReference type="Rhea" id="RHEA:64877"/>
    </physiologicalReaction>
</comment>
<evidence type="ECO:0000256" key="14">
    <source>
        <dbReference type="ARBA" id="ARBA00038863"/>
    </source>
</evidence>
<keyword evidence="31" id="KW-1133">Transmembrane helix</keyword>
<sequence>MVLPLQVYEQHCFCSKSLDSPHLGKRMATTWGAAFFMLVASCVCSTVFHRDQQTWFEGVFLSSMCPINVSASTLYGIMFDAGSTGTRIHVYTFVQKIPGQLPILEGEIFESVKPGLSAFVDQPKQGAETVQGLLEVAKDSIPRSHWKRTPVVLKATAGLRLLPEQKAQALLFEVREIFKKSPFLVPDDSVSIMDGSYEGILAWVTVNFLTGQLHGHSQETVGTLDLGGASTQITFLPQFEKTLEQTPQGYLTSFEMFNSTYKLYTHSYLGFGLKAARLATLGALETEGIDGHTFRSACLPRWLEAEWIFGGVKYQYGGNKEGEMGFEPCYAEVLRVVQGKLHQPEEVQKSSFYAFSYYYDRAVDTDMIDYETGGVLKVEDFERKAREVCDNLENFTSGSPFLCMDLSYITALLKDGFGFADSTILQVFPPKSSSDSETEEELSGDGLVLPRAGKLDDFLGPEDLTLSDSSDSTGSFYETLEVLKQKGKWCLLESLYESDPDSGENFSEDEEDLESFFQDEGRGKPQVQYPVSPRCGSTRRCSSLSSLPSDDPKGQPPPPSGSRPPSQHRSLSSWASSITVPRPFRMTLREAQKKAQWLASPASFERERKQAQQQGQEEAECHRQFRAQPVPAHVYLPLYQEITERNEARRQAGIQKRKELLLSSLKPFSFLVKEEQRKEAAKQRELAATAKAKAPKQRATRRIPKSILEPALGDKLQEAELFRKIRIQMRALDMLQKASSPIAFSGSRPDPQPRTATRTQKEKLAFLHPDFGFQPRVNPAVPDYEGLYRAFQRRAAKRRDAREVTRNKPFLLRTSSLRRAQRPSDAATSGGRRDSPQLPATPLPRSRSLSGLASLSAHTLPVHITDVTRKRESAVRSSLEKKDKADESTQWLEMHKKKCQAMSKSVTLRAKAMDPHQSLEEVFKAKLKENRNNDRKRAKEYKKELEEMKKRIQTRPYLFERVTKDLARRAAEQRYRDTLKQAGLDEDFVRNKGQGSRVVQWREQSEVRDCPSTHETTKLSTRNPQQDLEESLQQPTSPKKELEELSYELLISNHLLNQ</sequence>
<dbReference type="Proteomes" id="UP000286641">
    <property type="component" value="Unplaced"/>
</dbReference>
<keyword evidence="8 28" id="KW-0378">Hydrolase</keyword>
<comment type="catalytic activity">
    <reaction evidence="20">
        <text>a ribonucleoside 5'-diphosphate + H2O = a ribonucleoside 5'-phosphate + phosphate + H(+)</text>
        <dbReference type="Rhea" id="RHEA:36799"/>
        <dbReference type="ChEBI" id="CHEBI:15377"/>
        <dbReference type="ChEBI" id="CHEBI:15378"/>
        <dbReference type="ChEBI" id="CHEBI:43474"/>
        <dbReference type="ChEBI" id="CHEBI:57930"/>
        <dbReference type="ChEBI" id="CHEBI:58043"/>
        <dbReference type="EC" id="3.6.1.6"/>
    </reaction>
    <physiologicalReaction direction="left-to-right" evidence="20">
        <dbReference type="Rhea" id="RHEA:36800"/>
    </physiologicalReaction>
</comment>
<reference key="1">
    <citation type="submission" date="2019-01" db="UniProtKB">
        <authorList>
            <consortium name="RefSeq"/>
        </authorList>
    </citation>
    <scope>IDENTIFICATION</scope>
</reference>
<comment type="catalytic activity">
    <reaction evidence="19">
        <text>CDP + H2O = CMP + phosphate + H(+)</text>
        <dbReference type="Rhea" id="RHEA:64880"/>
        <dbReference type="ChEBI" id="CHEBI:15377"/>
        <dbReference type="ChEBI" id="CHEBI:15378"/>
        <dbReference type="ChEBI" id="CHEBI:43474"/>
        <dbReference type="ChEBI" id="CHEBI:58069"/>
        <dbReference type="ChEBI" id="CHEBI:60377"/>
        <dbReference type="EC" id="3.6.1.6"/>
    </reaction>
    <physiologicalReaction direction="left-to-right" evidence="19">
        <dbReference type="Rhea" id="RHEA:64881"/>
    </physiologicalReaction>
</comment>
<dbReference type="FunFam" id="3.30.420.150:FF:000004">
    <property type="entry name" value="Ectonucleoside triphosphate diphosphohydrolase 5"/>
    <property type="match status" value="1"/>
</dbReference>
<feature type="compositionally biased region" description="Polar residues" evidence="30">
    <location>
        <begin position="1018"/>
        <end position="1037"/>
    </location>
</feature>
<dbReference type="InterPro" id="IPR051655">
    <property type="entry name" value="FAM161"/>
</dbReference>
<dbReference type="Gene3D" id="3.30.420.150">
    <property type="entry name" value="Exopolyphosphatase. Domain 2"/>
    <property type="match status" value="1"/>
</dbReference>
<keyword evidence="27" id="KW-0067">ATP-binding</keyword>
<evidence type="ECO:0000256" key="8">
    <source>
        <dbReference type="ARBA" id="ARBA00022801"/>
    </source>
</evidence>
<feature type="compositionally biased region" description="Acidic residues" evidence="30">
    <location>
        <begin position="499"/>
        <end position="514"/>
    </location>
</feature>
<proteinExistence type="inferred from homology"/>
<evidence type="ECO:0000256" key="15">
    <source>
        <dbReference type="ARBA" id="ARBA00042111"/>
    </source>
</evidence>
<organism evidence="32 33">
    <name type="scientific">Callorhinus ursinus</name>
    <name type="common">Northern fur seal</name>
    <dbReference type="NCBI Taxonomy" id="34884"/>
    <lineage>
        <taxon>Eukaryota</taxon>
        <taxon>Metazoa</taxon>
        <taxon>Chordata</taxon>
        <taxon>Craniata</taxon>
        <taxon>Vertebrata</taxon>
        <taxon>Euteleostomi</taxon>
        <taxon>Mammalia</taxon>
        <taxon>Eutheria</taxon>
        <taxon>Laurasiatheria</taxon>
        <taxon>Carnivora</taxon>
        <taxon>Caniformia</taxon>
        <taxon>Pinnipedia</taxon>
        <taxon>Otariidae</taxon>
        <taxon>Callorhinus</taxon>
    </lineage>
</organism>
<dbReference type="RefSeq" id="XP_025725460.1">
    <property type="nucleotide sequence ID" value="XM_025869675.1"/>
</dbReference>
<dbReference type="InterPro" id="IPR000407">
    <property type="entry name" value="GDA1_CD39_NTPase"/>
</dbReference>
<feature type="region of interest" description="Disordered" evidence="30">
    <location>
        <begin position="598"/>
        <end position="619"/>
    </location>
</feature>
<evidence type="ECO:0000256" key="31">
    <source>
        <dbReference type="SAM" id="Phobius"/>
    </source>
</evidence>
<comment type="cofactor">
    <cofactor evidence="2">
        <name>Mg(2+)</name>
        <dbReference type="ChEBI" id="CHEBI:18420"/>
    </cofactor>
</comment>
<dbReference type="Pfam" id="PF01150">
    <property type="entry name" value="GDA1_CD39"/>
    <property type="match status" value="1"/>
</dbReference>
<keyword evidence="32" id="KW-1185">Reference proteome</keyword>
<comment type="similarity">
    <text evidence="6 28">Belongs to the GDA1/CD39 NTPase family.</text>
</comment>
<dbReference type="InterPro" id="IPR019579">
    <property type="entry name" value="FAM161A/B"/>
</dbReference>
<dbReference type="CTD" id="957"/>
<evidence type="ECO:0000313" key="33">
    <source>
        <dbReference type="RefSeq" id="XP_025725460.1"/>
    </source>
</evidence>
<name>A0A3Q7NV55_CALUR</name>
<evidence type="ECO:0000256" key="9">
    <source>
        <dbReference type="ARBA" id="ARBA00022837"/>
    </source>
</evidence>
<evidence type="ECO:0000256" key="22">
    <source>
        <dbReference type="ARBA" id="ARBA00048756"/>
    </source>
</evidence>
<evidence type="ECO:0000256" key="16">
    <source>
        <dbReference type="ARBA" id="ARBA00042507"/>
    </source>
</evidence>
<evidence type="ECO:0000256" key="30">
    <source>
        <dbReference type="SAM" id="MobiDB-lite"/>
    </source>
</evidence>
<evidence type="ECO:0000256" key="28">
    <source>
        <dbReference type="RuleBase" id="RU003833"/>
    </source>
</evidence>
<protein>
    <recommendedName>
        <fullName evidence="25">Ectonucleoside triphosphate diphosphohydrolase 5</fullName>
        <ecNumber evidence="14">3.6.1.6</ecNumber>
    </recommendedName>
    <alternativeName>
        <fullName evidence="15">Guanosine-diphosphatase ENTPD5</fullName>
    </alternativeName>
    <alternativeName>
        <fullName evidence="16">Uridine-diphosphatase ENTPD5</fullName>
    </alternativeName>
</protein>
<evidence type="ECO:0000256" key="25">
    <source>
        <dbReference type="ARBA" id="ARBA00067970"/>
    </source>
</evidence>
<feature type="active site" description="Proton acceptor" evidence="26">
    <location>
        <position position="198"/>
    </location>
</feature>
<keyword evidence="9" id="KW-0106">Calcium</keyword>
<evidence type="ECO:0000256" key="2">
    <source>
        <dbReference type="ARBA" id="ARBA00001946"/>
    </source>
</evidence>
<evidence type="ECO:0000256" key="11">
    <source>
        <dbReference type="ARBA" id="ARBA00023054"/>
    </source>
</evidence>
<comment type="catalytic activity">
    <reaction evidence="23">
        <text>ADP + H2O = AMP + phosphate + H(+)</text>
        <dbReference type="Rhea" id="RHEA:61436"/>
        <dbReference type="ChEBI" id="CHEBI:15377"/>
        <dbReference type="ChEBI" id="CHEBI:15378"/>
        <dbReference type="ChEBI" id="CHEBI:43474"/>
        <dbReference type="ChEBI" id="CHEBI:456215"/>
        <dbReference type="ChEBI" id="CHEBI:456216"/>
        <dbReference type="EC" id="3.6.1.6"/>
    </reaction>
    <physiologicalReaction direction="left-to-right" evidence="23">
        <dbReference type="Rhea" id="RHEA:61437"/>
    </physiologicalReaction>
</comment>
<comment type="function">
    <text evidence="17">Hydrolyzes nucleoside diphosphates with a preference for GDP, IDP and UDP compared to ADP and CDP. In the lumen of the endoplasmic reticulum, hydrolyzes UDP that acts as an end-product feedback inhibitor of the UDP-Glc:glycoprotein glucosyltransferases. UMP can be transported back by an UDP-sugar antiporter to the cytosol where it is consumed to regenerate UDP-glucose. Therefore, it positively regulates protein reglucosylation by clearing UDP from the ER lumen and by promoting the regeneration of UDP-glucose. Protein reglucosylation is essential to proper glycoprotein folding and quality control in the ER.</text>
</comment>
<keyword evidence="27" id="KW-0547">Nucleotide-binding</keyword>
<evidence type="ECO:0000256" key="13">
    <source>
        <dbReference type="ARBA" id="ARBA00023180"/>
    </source>
</evidence>
<comment type="catalytic activity">
    <reaction evidence="24">
        <text>IDP + H2O = IMP + phosphate + H(+)</text>
        <dbReference type="Rhea" id="RHEA:35207"/>
        <dbReference type="ChEBI" id="CHEBI:15377"/>
        <dbReference type="ChEBI" id="CHEBI:15378"/>
        <dbReference type="ChEBI" id="CHEBI:43474"/>
        <dbReference type="ChEBI" id="CHEBI:58053"/>
        <dbReference type="ChEBI" id="CHEBI:58280"/>
        <dbReference type="EC" id="3.6.1.6"/>
    </reaction>
    <physiologicalReaction direction="left-to-right" evidence="24">
        <dbReference type="Rhea" id="RHEA:35208"/>
    </physiologicalReaction>
</comment>
<evidence type="ECO:0000256" key="18">
    <source>
        <dbReference type="ARBA" id="ARBA00046723"/>
    </source>
</evidence>
<dbReference type="CDD" id="cd24114">
    <property type="entry name" value="ASKHA_NBD_NTPDase5"/>
    <property type="match status" value="1"/>
</dbReference>
<gene>
    <name evidence="33" type="primary">LOC112822201</name>
</gene>
<evidence type="ECO:0000256" key="17">
    <source>
        <dbReference type="ARBA" id="ARBA00045733"/>
    </source>
</evidence>
<keyword evidence="13" id="KW-0325">Glycoprotein</keyword>
<evidence type="ECO:0000256" key="26">
    <source>
        <dbReference type="PIRSR" id="PIRSR600407-1"/>
    </source>
</evidence>
<evidence type="ECO:0000313" key="32">
    <source>
        <dbReference type="Proteomes" id="UP000286641"/>
    </source>
</evidence>
<comment type="subcellular location">
    <subcellularLocation>
        <location evidence="3">Secreted</location>
    </subcellularLocation>
</comment>
<feature type="region of interest" description="Disordered" evidence="30">
    <location>
        <begin position="499"/>
        <end position="575"/>
    </location>
</feature>
<keyword evidence="31" id="KW-0472">Membrane</keyword>
<feature type="compositionally biased region" description="Basic and acidic residues" evidence="30">
    <location>
        <begin position="1003"/>
        <end position="1017"/>
    </location>
</feature>
<evidence type="ECO:0000256" key="27">
    <source>
        <dbReference type="PIRSR" id="PIRSR600407-2"/>
    </source>
</evidence>
<evidence type="ECO:0000256" key="23">
    <source>
        <dbReference type="ARBA" id="ARBA00049217"/>
    </source>
</evidence>
<reference evidence="33" key="2">
    <citation type="submission" date="2025-08" db="UniProtKB">
        <authorList>
            <consortium name="RefSeq"/>
        </authorList>
    </citation>
    <scope>IDENTIFICATION</scope>
    <source>
        <tissue evidence="33">Blood</tissue>
    </source>
</reference>
<keyword evidence="12" id="KW-1015">Disulfide bond</keyword>
<dbReference type="PANTHER" id="PTHR21501">
    <property type="entry name" value="PROTEIN FAM-161"/>
    <property type="match status" value="1"/>
</dbReference>
<comment type="pathway">
    <text evidence="4">Protein modification; protein glycosylation.</text>
</comment>
<feature type="transmembrane region" description="Helical" evidence="31">
    <location>
        <begin position="55"/>
        <end position="78"/>
    </location>
</feature>
<dbReference type="PANTHER" id="PTHR21501:SF4">
    <property type="entry name" value="PROTEIN FAM161B"/>
    <property type="match status" value="1"/>
</dbReference>
<dbReference type="EC" id="3.6.1.6" evidence="14"/>
<dbReference type="Gene3D" id="3.30.420.40">
    <property type="match status" value="1"/>
</dbReference>
<evidence type="ECO:0000256" key="10">
    <source>
        <dbReference type="ARBA" id="ARBA00022842"/>
    </source>
</evidence>
<dbReference type="GO" id="GO:0017110">
    <property type="term" value="F:nucleoside diphosphate phosphatase activity"/>
    <property type="evidence" value="ECO:0007669"/>
    <property type="project" value="UniProtKB-EC"/>
</dbReference>
<evidence type="ECO:0000256" key="5">
    <source>
        <dbReference type="ARBA" id="ARBA00006663"/>
    </source>
</evidence>
<feature type="region of interest" description="Disordered" evidence="30">
    <location>
        <begin position="795"/>
        <end position="848"/>
    </location>
</feature>
<evidence type="ECO:0000256" key="7">
    <source>
        <dbReference type="ARBA" id="ARBA00022525"/>
    </source>
</evidence>
<dbReference type="GO" id="GO:0005576">
    <property type="term" value="C:extracellular region"/>
    <property type="evidence" value="ECO:0007669"/>
    <property type="project" value="UniProtKB-SubCell"/>
</dbReference>
<dbReference type="AlphaFoldDB" id="A0A3Q7NV55"/>
<dbReference type="GO" id="GO:0005856">
    <property type="term" value="C:cytoskeleton"/>
    <property type="evidence" value="ECO:0007669"/>
    <property type="project" value="UniProtKB-ARBA"/>
</dbReference>
<dbReference type="GO" id="GO:0005524">
    <property type="term" value="F:ATP binding"/>
    <property type="evidence" value="ECO:0007669"/>
    <property type="project" value="UniProtKB-KW"/>
</dbReference>
<dbReference type="GO" id="GO:0044782">
    <property type="term" value="P:cilium organization"/>
    <property type="evidence" value="ECO:0007669"/>
    <property type="project" value="TreeGrafter"/>
</dbReference>
<dbReference type="FunFam" id="3.30.420.40:FF:000052">
    <property type="entry name" value="Ectonucleoside triphosphate diphosphohydrolase 5"/>
    <property type="match status" value="1"/>
</dbReference>
<feature type="transmembrane region" description="Helical" evidence="31">
    <location>
        <begin position="28"/>
        <end position="48"/>
    </location>
</feature>
<comment type="similarity">
    <text evidence="5">Belongs to the FAM161 family.</text>
</comment>
<comment type="subunit">
    <text evidence="18">Monomer; active form. Homodimer; disulfide-linked. Homodimers are enzymatically inactive.</text>
</comment>
<evidence type="ECO:0000256" key="4">
    <source>
        <dbReference type="ARBA" id="ARBA00004922"/>
    </source>
</evidence>
<evidence type="ECO:0000256" key="20">
    <source>
        <dbReference type="ARBA" id="ARBA00048053"/>
    </source>
</evidence>
<comment type="cofactor">
    <cofactor evidence="1">
        <name>Ca(2+)</name>
        <dbReference type="ChEBI" id="CHEBI:29108"/>
    </cofactor>
</comment>
<evidence type="ECO:0000256" key="24">
    <source>
        <dbReference type="ARBA" id="ARBA00049328"/>
    </source>
</evidence>
<dbReference type="PROSITE" id="PS01238">
    <property type="entry name" value="GDA1_CD39_NTPASE"/>
    <property type="match status" value="1"/>
</dbReference>
<evidence type="ECO:0000256" key="12">
    <source>
        <dbReference type="ARBA" id="ARBA00023157"/>
    </source>
</evidence>
<keyword evidence="7" id="KW-0964">Secreted</keyword>
<dbReference type="GO" id="GO:0005929">
    <property type="term" value="C:cilium"/>
    <property type="evidence" value="ECO:0007669"/>
    <property type="project" value="TreeGrafter"/>
</dbReference>
<evidence type="ECO:0000256" key="21">
    <source>
        <dbReference type="ARBA" id="ARBA00048075"/>
    </source>
</evidence>
<feature type="binding site" evidence="27">
    <location>
        <begin position="228"/>
        <end position="232"/>
    </location>
    <ligand>
        <name>ATP</name>
        <dbReference type="ChEBI" id="CHEBI:30616"/>
    </ligand>
</feature>
<keyword evidence="11 29" id="KW-0175">Coiled coil</keyword>